<dbReference type="EMBL" id="MPBG01000009">
    <property type="protein sequence ID" value="RMI87813.1"/>
    <property type="molecule type" value="Genomic_DNA"/>
</dbReference>
<dbReference type="STRING" id="69896.S284_01920"/>
<dbReference type="KEGG" id="psol:S284_01920"/>
<organism evidence="2 3">
    <name type="scientific">Candidatus Phytoplasma solani</name>
    <dbReference type="NCBI Taxonomy" id="69896"/>
    <lineage>
        <taxon>Bacteria</taxon>
        <taxon>Bacillati</taxon>
        <taxon>Mycoplasmatota</taxon>
        <taxon>Mollicutes</taxon>
        <taxon>Acholeplasmatales</taxon>
        <taxon>Acholeplasmataceae</taxon>
        <taxon>Candidatus Phytoplasma</taxon>
        <taxon>16SrXII (Stolbur group)</taxon>
    </lineage>
</organism>
<sequence length="195" mass="23340">MKHIELEQNTLDWYNHRKNYINASEVAIIMGLNPFETKEQLLKKKVFDIKIEDNQAMQHGRLLEPQARAFFNQTKQFNFQPKVFVKNFMSASLDGWDEDKQTLLEIKCPVSLITFTWRNFFQEDKIPLFYYAQIQAQIYCSQAIKAYFSVYQNDQTNKIKIVEKNNDFIKDMIRQCSDFFQLLKKTKKIRAELQL</sequence>
<dbReference type="SUPFAM" id="SSF52980">
    <property type="entry name" value="Restriction endonuclease-like"/>
    <property type="match status" value="1"/>
</dbReference>
<dbReference type="RefSeq" id="WP_023161314.1">
    <property type="nucleotide sequence ID" value="NC_022588.1"/>
</dbReference>
<name>A0A421NUY2_9MOLU</name>
<protein>
    <submittedName>
        <fullName evidence="2">Phage-related protein</fullName>
    </submittedName>
</protein>
<keyword evidence="3" id="KW-1185">Reference proteome</keyword>
<evidence type="ECO:0000259" key="1">
    <source>
        <dbReference type="Pfam" id="PF09588"/>
    </source>
</evidence>
<evidence type="ECO:0000313" key="3">
    <source>
        <dbReference type="Proteomes" id="UP000283896"/>
    </source>
</evidence>
<dbReference type="Proteomes" id="UP000283896">
    <property type="component" value="Unassembled WGS sequence"/>
</dbReference>
<evidence type="ECO:0000313" key="2">
    <source>
        <dbReference type="EMBL" id="RMI87813.1"/>
    </source>
</evidence>
<dbReference type="NCBIfam" id="TIGR03033">
    <property type="entry name" value="phage_rel_nuc"/>
    <property type="match status" value="1"/>
</dbReference>
<dbReference type="Pfam" id="PF09588">
    <property type="entry name" value="YqaJ"/>
    <property type="match status" value="1"/>
</dbReference>
<dbReference type="AlphaFoldDB" id="A0A421NUY2"/>
<feature type="domain" description="YqaJ viral recombinase" evidence="1">
    <location>
        <begin position="12"/>
        <end position="142"/>
    </location>
</feature>
<dbReference type="InterPro" id="IPR011604">
    <property type="entry name" value="PDDEXK-like_dom_sf"/>
</dbReference>
<comment type="caution">
    <text evidence="2">The sequence shown here is derived from an EMBL/GenBank/DDBJ whole genome shotgun (WGS) entry which is preliminary data.</text>
</comment>
<dbReference type="OrthoDB" id="385827at2"/>
<dbReference type="InterPro" id="IPR019080">
    <property type="entry name" value="YqaJ_viral_recombinase"/>
</dbReference>
<proteinExistence type="predicted"/>
<dbReference type="PANTHER" id="PTHR46609">
    <property type="entry name" value="EXONUCLEASE, PHAGE-TYPE/RECB, C-TERMINAL DOMAIN-CONTAINING PROTEIN"/>
    <property type="match status" value="1"/>
</dbReference>
<dbReference type="InterPro" id="IPR017482">
    <property type="entry name" value="Lambda-type_endonuclease"/>
</dbReference>
<dbReference type="InterPro" id="IPR051703">
    <property type="entry name" value="NF-kappa-B_Signaling_Reg"/>
</dbReference>
<dbReference type="Gene3D" id="3.90.320.10">
    <property type="match status" value="1"/>
</dbReference>
<gene>
    <name evidence="2" type="ORF">PSSA1_v1c5820</name>
</gene>
<dbReference type="PANTHER" id="PTHR46609:SF6">
    <property type="entry name" value="EXONUCLEASE, PHAGE-TYPE_RECB, C-TERMINAL DOMAIN-CONTAINING PROTEIN-RELATED"/>
    <property type="match status" value="1"/>
</dbReference>
<reference evidence="3" key="1">
    <citation type="submission" date="2016-11" db="EMBL/GenBank/DDBJ databases">
        <title>Genome sequence of Candidatus Phytoplasma solani strain SA-1.</title>
        <authorList>
            <person name="Haryono M."/>
            <person name="Samarzija I."/>
            <person name="Seruga Music M."/>
            <person name="Hogenhout S."/>
            <person name="Kuo C.-H."/>
        </authorList>
    </citation>
    <scope>NUCLEOTIDE SEQUENCE [LARGE SCALE GENOMIC DNA]</scope>
    <source>
        <strain evidence="3">SA-1</strain>
    </source>
</reference>
<dbReference type="InterPro" id="IPR011335">
    <property type="entry name" value="Restrct_endonuc-II-like"/>
</dbReference>
<dbReference type="CDD" id="cd22343">
    <property type="entry name" value="PDDEXK_lambda_exonuclease-like"/>
    <property type="match status" value="1"/>
</dbReference>
<accession>A0A421NUY2</accession>